<evidence type="ECO:0000313" key="5">
    <source>
        <dbReference type="EMBL" id="RKP00575.1"/>
    </source>
</evidence>
<dbReference type="Pfam" id="PF24545">
    <property type="entry name" value="Ig_TPPC8_1st"/>
    <property type="match status" value="1"/>
</dbReference>
<dbReference type="InterPro" id="IPR058541">
    <property type="entry name" value="Ig_TPPC8_1st"/>
</dbReference>
<name>A0A4P9WY53_9FUNG</name>
<dbReference type="InterPro" id="IPR058538">
    <property type="entry name" value="Ig_TPPC8_2nd"/>
</dbReference>
<evidence type="ECO:0000313" key="7">
    <source>
        <dbReference type="Proteomes" id="UP000274922"/>
    </source>
</evidence>
<dbReference type="EMBL" id="ML009204">
    <property type="protein sequence ID" value="RKO97642.1"/>
    <property type="molecule type" value="Genomic_DNA"/>
</dbReference>
<evidence type="ECO:0000259" key="2">
    <source>
        <dbReference type="Pfam" id="PF24544"/>
    </source>
</evidence>
<dbReference type="Proteomes" id="UP000274922">
    <property type="component" value="Unassembled WGS sequence"/>
</dbReference>
<reference evidence="4" key="3">
    <citation type="submission" date="2018-08" db="EMBL/GenBank/DDBJ databases">
        <title>Leveraging single-cell genomics to expand the Fungal Tree of Life.</title>
        <authorList>
            <consortium name="DOE Joint Genome Institute"/>
            <person name="Ahrendt S.R."/>
            <person name="Quandt C.A."/>
            <person name="Ciobanu D."/>
            <person name="Clum A."/>
            <person name="Salamov A."/>
            <person name="Andreopoulos B."/>
            <person name="Cheng J.-F."/>
            <person name="Woyke T."/>
            <person name="Pelin A."/>
            <person name="Henrissat B."/>
            <person name="Reynolds N."/>
            <person name="Benny G.L."/>
            <person name="Smith M.E."/>
            <person name="James T.Y."/>
            <person name="Grigoriev I.V."/>
        </authorList>
    </citation>
    <scope>NUCLEOTIDE SEQUENCE</scope>
    <source>
        <strain evidence="4">ATCC 52028</strain>
    </source>
</reference>
<gene>
    <name evidence="4" type="ORF">CAUPRSCDRAFT_10694</name>
    <name evidence="5" type="ORF">CXG81DRAFT_26715</name>
</gene>
<feature type="compositionally biased region" description="Low complexity" evidence="1">
    <location>
        <begin position="1482"/>
        <end position="1507"/>
    </location>
</feature>
<feature type="region of interest" description="Disordered" evidence="1">
    <location>
        <begin position="1469"/>
        <end position="1521"/>
    </location>
</feature>
<protein>
    <recommendedName>
        <fullName evidence="8">Trafficking protein particle complex subunit 8</fullName>
    </recommendedName>
</protein>
<dbReference type="InterPro" id="IPR024420">
    <property type="entry name" value="TRAPP_III_complex_Trs85"/>
</dbReference>
<reference evidence="6 7" key="1">
    <citation type="journal article" date="2018" name="Nat. Microbiol.">
        <title>Leveraging single-cell genomics to expand the fungal tree of life.</title>
        <authorList>
            <person name="Ahrendt S.R."/>
            <person name="Quandt C.A."/>
            <person name="Ciobanu D."/>
            <person name="Clum A."/>
            <person name="Salamov A."/>
            <person name="Andreopoulos B."/>
            <person name="Cheng J.F."/>
            <person name="Woyke T."/>
            <person name="Pelin A."/>
            <person name="Henrissat B."/>
            <person name="Reynolds N.K."/>
            <person name="Benny G.L."/>
            <person name="Smith M.E."/>
            <person name="James T.Y."/>
            <person name="Grigoriev I.V."/>
        </authorList>
    </citation>
    <scope>NUCLEOTIDE SEQUENCE [LARGE SCALE GENOMIC DNA]</scope>
    <source>
        <strain evidence="6 7">ATCC 52028</strain>
    </source>
</reference>
<feature type="domain" description="TPPC8 first Ig-like" evidence="3">
    <location>
        <begin position="845"/>
        <end position="948"/>
    </location>
</feature>
<dbReference type="Pfam" id="PF24544">
    <property type="entry name" value="Ig_TPPC8_2nd"/>
    <property type="match status" value="1"/>
</dbReference>
<evidence type="ECO:0000313" key="4">
    <source>
        <dbReference type="EMBL" id="RKO97642.1"/>
    </source>
</evidence>
<dbReference type="PANTHER" id="PTHR12975:SF6">
    <property type="entry name" value="TRAFFICKING PROTEIN PARTICLE COMPLEX SUBUNIT 8"/>
    <property type="match status" value="1"/>
</dbReference>
<dbReference type="OrthoDB" id="203724at2759"/>
<dbReference type="EMBL" id="ML014209">
    <property type="protein sequence ID" value="RKP00575.1"/>
    <property type="molecule type" value="Genomic_DNA"/>
</dbReference>
<dbReference type="Proteomes" id="UP000268535">
    <property type="component" value="Unassembled WGS sequence"/>
</dbReference>
<dbReference type="STRING" id="1555241.A0A4P9WY53"/>
<dbReference type="Pfam" id="PF12739">
    <property type="entry name" value="TRAPPC-Trs85"/>
    <property type="match status" value="1"/>
</dbReference>
<sequence length="1652" mass="177984">MLSDTLRDMYCPLIALATSPDVDEAFKRTNLPSFYDFIRPFGELVTVKADTRDLQGSIRSIPAFRVRFQHVSQMVATPPPAVATDALIAAAHAKHDAKGDAPHHSDPRTVFYQSIRSLEDIQRLHESDALEQPTPWFEDLRVRLCSTPVVSEFETFHHPVAFWIVTTSHNPDPLRALAALEIAQNPPSVLTKGFFDTSQVAVQYIILHDPNRNANAQSVLNAAKRQFGQSCRVLTINSQPEGATETAHADGALRVHDSNESLHQFPDIWSPIMDPHAHSKSPASPRYAQSFTDDDLNGIVKFIRDFMTGMLIPHMERQITLMNDAVGSRKGITGRLLNASRRYFGGSGTGSGSGGGLGGSGGGAAGGKGGVSSASYYTDVAGSIIFYHHASEMTSRRFADFCFMLENYKGAQAIYEMARRDFAIVDRAVKHVAAAAEMEAICQILVQESKRSTMSDGSGGGPPGLVSSTSAMSIHSLAGGASAASTKLGLHTSGLPLPIQSSKQAALEQSISLWVQAKSDYYALRTTVLASHLFMGARQWRQVPPLLLRAMAEDDDLLSAVLIEEAARCFLRAGQLRKFSFHIVLAGHRYSSGTSRSNQVSDGVAKPLIERHWHARRCYAGAAGIFKEKHWALMEGHCNFMLARQAFHLGDYAGAAAYSMGQFDVPPSPFLLRNMPTQQATYLKDFVYLYSQLNEHHTKQGYPIEPLSLTTLPYVVPKTAAWKAHPGGAEDVYDATGSSQARINTNTPSWQALERAATGQSAEPSFGTGASAVSAPPVAKLSMGELAVFSFVWRNTMAIPVPVLHLTLDVAMTDRAGVVHLVTAQPFASFMHLMGATATADGADDSSPNVVYTEQLPDMVLPPQSERVIQFRVLPFLEGELHVQALRFSIFDAGIAVRQPFSQQGRRLAETKQQMLTPTYGPNTALMARVGPSAPNLDVEIHGFPAQMVSGEVAAAVLQLTNQGRKALHNVRVKLSHPNFFHIGTATMLDDPVYQTAAVEDPMPAGPGTSASSPIPPHEAWSIDNLLPQRGSDDLMHIELPIHDGVACLPSCSITMVPIWIRADRIGTHRFKFMFAYDTLLSMPAGAEPSTTSKSAGSSAPSVLTTPFQAETVVQPSLRINAFTRPSLSHLSEFVLGIEVENLEASGAVQLLQIMTFSPTWRVLAISEEDAAHAHGTPSLMADARDFSPAHPVTSASPLSTSAPDLLGDCARLAPRQTAFVYLRFMRIASNLAAHAKQPTIEAASLRAIEQVVAQGKPHPLTGVNVAVMASDILMPAASEAGMPATEPRRRILPQAEPFRSLSLASRRQWRTSHLKNQCHNVPEAMLPSLFSLYGTDDVDLALFWKDTSGKMGHHYIIGINLSLQAPVLFVPAQIRHLEQAADRARLLFTSSVQERKLIVHSLLHPRVKDASPLRAQMLAPDAIEHDFATVPFCTVPVTLVLQNTSVHRACFYRVHMVQPAASATASTTASATALPPGRTSPTLPGDAAAATAAAASASEGPAGALGLPPPAHRGKSKQPPGFWWQGQLRREGHLAPGARVELVFTLCVSAPCVADASLWRIETFVAPAVELAVTTAGASRGGSEVTANAMRTFAAAAAAAHSNVEAAAAVPEGPVSWPLPSASVLNELQSYVQTPSQPHFVTILPAEPNLM</sequence>
<feature type="domain" description="TPPC8 second Ig-like" evidence="2">
    <location>
        <begin position="951"/>
        <end position="1079"/>
    </location>
</feature>
<organism evidence="4 6">
    <name type="scientific">Caulochytrium protostelioides</name>
    <dbReference type="NCBI Taxonomy" id="1555241"/>
    <lineage>
        <taxon>Eukaryota</taxon>
        <taxon>Fungi</taxon>
        <taxon>Fungi incertae sedis</taxon>
        <taxon>Chytridiomycota</taxon>
        <taxon>Chytridiomycota incertae sedis</taxon>
        <taxon>Chytridiomycetes</taxon>
        <taxon>Caulochytriales</taxon>
        <taxon>Caulochytriaceae</taxon>
        <taxon>Caulochytrium</taxon>
    </lineage>
</organism>
<reference evidence="5" key="2">
    <citation type="submission" date="2018-04" db="EMBL/GenBank/DDBJ databases">
        <title>Leveraging single-cell genomics to expand the Fungal Tree of Life.</title>
        <authorList>
            <consortium name="DOE Joint Genome Institute"/>
            <person name="Ahrendt S.R."/>
            <person name="Quandt C.A."/>
            <person name="Ciobanu D."/>
            <person name="Clum A."/>
            <person name="Salamov A."/>
            <person name="Andreopoulos B."/>
            <person name="Cheng J.-F."/>
            <person name="Woyke T."/>
            <person name="Pelin A."/>
            <person name="Henrissat B."/>
            <person name="Benny G.L."/>
            <person name="Smith M.E."/>
            <person name="James T.Y."/>
            <person name="Grigoriev I.V."/>
        </authorList>
    </citation>
    <scope>NUCLEOTIDE SEQUENCE</scope>
    <source>
        <strain evidence="5">ATCC 52028</strain>
    </source>
</reference>
<evidence type="ECO:0008006" key="8">
    <source>
        <dbReference type="Google" id="ProtNLM"/>
    </source>
</evidence>
<accession>A0A4P9WY53</accession>
<keyword evidence="7" id="KW-1185">Reference proteome</keyword>
<evidence type="ECO:0000313" key="6">
    <source>
        <dbReference type="Proteomes" id="UP000268535"/>
    </source>
</evidence>
<dbReference type="PANTHER" id="PTHR12975">
    <property type="entry name" value="TRANSPORT PROTEIN TRAPP"/>
    <property type="match status" value="1"/>
</dbReference>
<proteinExistence type="predicted"/>
<evidence type="ECO:0000259" key="3">
    <source>
        <dbReference type="Pfam" id="PF24545"/>
    </source>
</evidence>
<dbReference type="GO" id="GO:1990072">
    <property type="term" value="C:TRAPPIII protein complex"/>
    <property type="evidence" value="ECO:0007669"/>
    <property type="project" value="TreeGrafter"/>
</dbReference>
<evidence type="ECO:0000256" key="1">
    <source>
        <dbReference type="SAM" id="MobiDB-lite"/>
    </source>
</evidence>